<dbReference type="AlphaFoldDB" id="A0A5N8XUQ5"/>
<comment type="similarity">
    <text evidence="1">Belongs to the peptidase S33 family.</text>
</comment>
<comment type="caution">
    <text evidence="6">The sequence shown here is derived from an EMBL/GenBank/DDBJ whole genome shotgun (WGS) entry which is preliminary data.</text>
</comment>
<dbReference type="Pfam" id="PF08386">
    <property type="entry name" value="Abhydrolase_4"/>
    <property type="match status" value="1"/>
</dbReference>
<dbReference type="OrthoDB" id="4447445at2"/>
<dbReference type="PANTHER" id="PTHR43248:SF29">
    <property type="entry name" value="TRIPEPTIDYL AMINOPEPTIDASE"/>
    <property type="match status" value="1"/>
</dbReference>
<proteinExistence type="inferred from homology"/>
<keyword evidence="2" id="KW-0732">Signal</keyword>
<dbReference type="Proteomes" id="UP000400924">
    <property type="component" value="Unassembled WGS sequence"/>
</dbReference>
<dbReference type="InterPro" id="IPR029058">
    <property type="entry name" value="AB_hydrolase_fold"/>
</dbReference>
<feature type="domain" description="Peptidase S33 tripeptidyl aminopeptidase-like C-terminal" evidence="5">
    <location>
        <begin position="442"/>
        <end position="541"/>
    </location>
</feature>
<evidence type="ECO:0000259" key="5">
    <source>
        <dbReference type="Pfam" id="PF08386"/>
    </source>
</evidence>
<dbReference type="InterPro" id="IPR013595">
    <property type="entry name" value="Pept_S33_TAP-like_C"/>
</dbReference>
<reference evidence="6 7" key="1">
    <citation type="submission" date="2019-07" db="EMBL/GenBank/DDBJ databases">
        <title>New species of Amycolatopsis and Streptomyces.</title>
        <authorList>
            <person name="Duangmal K."/>
            <person name="Teo W.F.A."/>
            <person name="Lipun K."/>
        </authorList>
    </citation>
    <scope>NUCLEOTIDE SEQUENCE [LARGE SCALE GENOMIC DNA]</scope>
    <source>
        <strain evidence="6 7">NBRC 106415</strain>
    </source>
</reference>
<feature type="region of interest" description="Disordered" evidence="4">
    <location>
        <begin position="1"/>
        <end position="30"/>
    </location>
</feature>
<keyword evidence="3 6" id="KW-0378">Hydrolase</keyword>
<evidence type="ECO:0000256" key="2">
    <source>
        <dbReference type="ARBA" id="ARBA00022729"/>
    </source>
</evidence>
<keyword evidence="7" id="KW-1185">Reference proteome</keyword>
<organism evidence="6 7">
    <name type="scientific">Streptomyces spongiae</name>
    <dbReference type="NCBI Taxonomy" id="565072"/>
    <lineage>
        <taxon>Bacteria</taxon>
        <taxon>Bacillati</taxon>
        <taxon>Actinomycetota</taxon>
        <taxon>Actinomycetes</taxon>
        <taxon>Kitasatosporales</taxon>
        <taxon>Streptomycetaceae</taxon>
        <taxon>Streptomyces</taxon>
    </lineage>
</organism>
<evidence type="ECO:0000256" key="1">
    <source>
        <dbReference type="ARBA" id="ARBA00010088"/>
    </source>
</evidence>
<dbReference type="PANTHER" id="PTHR43248">
    <property type="entry name" value="2-SUCCINYL-6-HYDROXY-2,4-CYCLOHEXADIENE-1-CARBOXYLATE SYNTHASE"/>
    <property type="match status" value="1"/>
</dbReference>
<dbReference type="GO" id="GO:0016787">
    <property type="term" value="F:hydrolase activity"/>
    <property type="evidence" value="ECO:0007669"/>
    <property type="project" value="UniProtKB-KW"/>
</dbReference>
<feature type="compositionally biased region" description="Low complexity" evidence="4">
    <location>
        <begin position="1"/>
        <end position="15"/>
    </location>
</feature>
<gene>
    <name evidence="6" type="ORF">FNH08_40045</name>
</gene>
<evidence type="ECO:0000256" key="3">
    <source>
        <dbReference type="ARBA" id="ARBA00022801"/>
    </source>
</evidence>
<evidence type="ECO:0000313" key="6">
    <source>
        <dbReference type="EMBL" id="MPY63127.1"/>
    </source>
</evidence>
<sequence length="551" mass="59976">MTIFHPEPSSAASPPALSPPARPSAARRGARHVTRTLALGALAVAMGATASPTLAQPDPERSPGQATAVTGDDPASLRRFTGQRPRWTACDHKELDEAGARCATIRVPLDYRNPEGRTLTIGFSRIKATDTRNRIGLMMHNSGGPGGTTLDMPLMDAPAMGKELAARYDLIGMDPRGVGRSSPLRCGTSGHWLRSAGYDEEGFRAQARYEADLVKSCQRTYGKDLSYLQHFSTRNTARDMDLLRAVLGERKTSYFGISYGTYLGAVYARMFPARVDRLLLDSAIDPAQWYVTGFREATAANEEYLDAVAAWAARRHGTYGLGDTAAKVRATVESVARQAARTPLKVGPYTADGQQVPQVLGMTMADDRDFARTAETIKVLHDAARGRTVEPTETLSAALGPPSDEQEIQNSLQMALQCADRSAPRDLSWYRRNVERSRATAPVFGPVFNGVHPCAFWPGKPVEPPMTDGNDLPGLIVQATGDTRTSYANGQGLHRKMPNSRLITLKAQVHGVYGLYLNRCVYDQVNDYLRTGDLPARDTVCEKDPVAAARR</sequence>
<feature type="region of interest" description="Disordered" evidence="4">
    <location>
        <begin position="51"/>
        <end position="79"/>
    </location>
</feature>
<dbReference type="SUPFAM" id="SSF53474">
    <property type="entry name" value="alpha/beta-Hydrolases"/>
    <property type="match status" value="1"/>
</dbReference>
<accession>A0A5N8XUQ5</accession>
<dbReference type="InterPro" id="IPR051601">
    <property type="entry name" value="Serine_prot/Carboxylest_S33"/>
</dbReference>
<protein>
    <submittedName>
        <fullName evidence="6">Alpha/beta fold hydrolase</fullName>
    </submittedName>
</protein>
<dbReference type="Gene3D" id="3.40.50.1820">
    <property type="entry name" value="alpha/beta hydrolase"/>
    <property type="match status" value="1"/>
</dbReference>
<evidence type="ECO:0000313" key="7">
    <source>
        <dbReference type="Proteomes" id="UP000400924"/>
    </source>
</evidence>
<name>A0A5N8XUQ5_9ACTN</name>
<evidence type="ECO:0000256" key="4">
    <source>
        <dbReference type="SAM" id="MobiDB-lite"/>
    </source>
</evidence>
<dbReference type="EMBL" id="VJZC01000514">
    <property type="protein sequence ID" value="MPY63127.1"/>
    <property type="molecule type" value="Genomic_DNA"/>
</dbReference>
<dbReference type="RefSeq" id="WP_152776431.1">
    <property type="nucleotide sequence ID" value="NZ_VJZC01000514.1"/>
</dbReference>